<evidence type="ECO:0000313" key="1">
    <source>
        <dbReference type="EMBL" id="JAH29951.1"/>
    </source>
</evidence>
<sequence length="21" mass="2479">MLLMFTEPIMEAKVLTIKLQE</sequence>
<reference evidence="1" key="1">
    <citation type="submission" date="2014-11" db="EMBL/GenBank/DDBJ databases">
        <authorList>
            <person name="Amaro Gonzalez C."/>
        </authorList>
    </citation>
    <scope>NUCLEOTIDE SEQUENCE</scope>
</reference>
<name>A0A0E9RLD2_ANGAN</name>
<reference evidence="1" key="2">
    <citation type="journal article" date="2015" name="Fish Shellfish Immunol.">
        <title>Early steps in the European eel (Anguilla anguilla)-Vibrio vulnificus interaction in the gills: Role of the RtxA13 toxin.</title>
        <authorList>
            <person name="Callol A."/>
            <person name="Pajuelo D."/>
            <person name="Ebbesson L."/>
            <person name="Teles M."/>
            <person name="MacKenzie S."/>
            <person name="Amaro C."/>
        </authorList>
    </citation>
    <scope>NUCLEOTIDE SEQUENCE</scope>
</reference>
<dbReference type="AlphaFoldDB" id="A0A0E9RLD2"/>
<protein>
    <submittedName>
        <fullName evidence="1">Uncharacterized protein</fullName>
    </submittedName>
</protein>
<proteinExistence type="predicted"/>
<dbReference type="EMBL" id="GBXM01078626">
    <property type="protein sequence ID" value="JAH29951.1"/>
    <property type="molecule type" value="Transcribed_RNA"/>
</dbReference>
<organism evidence="1">
    <name type="scientific">Anguilla anguilla</name>
    <name type="common">European freshwater eel</name>
    <name type="synonym">Muraena anguilla</name>
    <dbReference type="NCBI Taxonomy" id="7936"/>
    <lineage>
        <taxon>Eukaryota</taxon>
        <taxon>Metazoa</taxon>
        <taxon>Chordata</taxon>
        <taxon>Craniata</taxon>
        <taxon>Vertebrata</taxon>
        <taxon>Euteleostomi</taxon>
        <taxon>Actinopterygii</taxon>
        <taxon>Neopterygii</taxon>
        <taxon>Teleostei</taxon>
        <taxon>Anguilliformes</taxon>
        <taxon>Anguillidae</taxon>
        <taxon>Anguilla</taxon>
    </lineage>
</organism>
<accession>A0A0E9RLD2</accession>